<keyword evidence="7 14" id="KW-1133">Transmembrane helix</keyword>
<keyword evidence="5" id="KW-0479">Metal-binding</keyword>
<dbReference type="Proteomes" id="UP000288716">
    <property type="component" value="Unassembled WGS sequence"/>
</dbReference>
<evidence type="ECO:0000256" key="6">
    <source>
        <dbReference type="ARBA" id="ARBA00022832"/>
    </source>
</evidence>
<dbReference type="Pfam" id="PF00487">
    <property type="entry name" value="FA_desaturase"/>
    <property type="match status" value="1"/>
</dbReference>
<dbReference type="VEuPathDB" id="VectorBase:LDEU003734"/>
<dbReference type="STRING" id="299467.A0A443SLD8"/>
<keyword evidence="8 13" id="KW-0560">Oxidoreductase</keyword>
<evidence type="ECO:0000256" key="4">
    <source>
        <dbReference type="ARBA" id="ARBA00022692"/>
    </source>
</evidence>
<dbReference type="PROSITE" id="PS00476">
    <property type="entry name" value="FATTY_ACID_DESATUR_1"/>
    <property type="match status" value="1"/>
</dbReference>
<organism evidence="16 17">
    <name type="scientific">Leptotrombidium deliense</name>
    <dbReference type="NCBI Taxonomy" id="299467"/>
    <lineage>
        <taxon>Eukaryota</taxon>
        <taxon>Metazoa</taxon>
        <taxon>Ecdysozoa</taxon>
        <taxon>Arthropoda</taxon>
        <taxon>Chelicerata</taxon>
        <taxon>Arachnida</taxon>
        <taxon>Acari</taxon>
        <taxon>Acariformes</taxon>
        <taxon>Trombidiformes</taxon>
        <taxon>Prostigmata</taxon>
        <taxon>Anystina</taxon>
        <taxon>Parasitengona</taxon>
        <taxon>Trombiculoidea</taxon>
        <taxon>Trombiculidae</taxon>
        <taxon>Leptotrombidium</taxon>
    </lineage>
</organism>
<dbReference type="InterPro" id="IPR005804">
    <property type="entry name" value="FA_desaturase_dom"/>
</dbReference>
<dbReference type="PANTHER" id="PTHR11351">
    <property type="entry name" value="ACYL-COA DESATURASE"/>
    <property type="match status" value="1"/>
</dbReference>
<dbReference type="CDD" id="cd03505">
    <property type="entry name" value="Delta9-FADS-like"/>
    <property type="match status" value="1"/>
</dbReference>
<keyword evidence="11 14" id="KW-0472">Membrane</keyword>
<dbReference type="InterPro" id="IPR001522">
    <property type="entry name" value="FADS-1_CS"/>
</dbReference>
<gene>
    <name evidence="16" type="ORF">B4U80_10673</name>
</gene>
<evidence type="ECO:0000256" key="12">
    <source>
        <dbReference type="ARBA" id="ARBA00023160"/>
    </source>
</evidence>
<evidence type="ECO:0000256" key="11">
    <source>
        <dbReference type="ARBA" id="ARBA00023136"/>
    </source>
</evidence>
<dbReference type="PRINTS" id="PR00075">
    <property type="entry name" value="FACDDSATRASE"/>
</dbReference>
<evidence type="ECO:0000259" key="15">
    <source>
        <dbReference type="Pfam" id="PF00487"/>
    </source>
</evidence>
<keyword evidence="3 13" id="KW-0444">Lipid biosynthesis</keyword>
<evidence type="ECO:0000256" key="10">
    <source>
        <dbReference type="ARBA" id="ARBA00023098"/>
    </source>
</evidence>
<dbReference type="OrthoDB" id="6406588at2759"/>
<comment type="similarity">
    <text evidence="2 13">Belongs to the fatty acid desaturase type 1 family.</text>
</comment>
<evidence type="ECO:0000256" key="5">
    <source>
        <dbReference type="ARBA" id="ARBA00022723"/>
    </source>
</evidence>
<comment type="domain">
    <text evidence="13">The histidine box domains are involved in binding the catalytic metal ions.</text>
</comment>
<proteinExistence type="inferred from homology"/>
<keyword evidence="12 13" id="KW-0275">Fatty acid biosynthesis</keyword>
<evidence type="ECO:0000256" key="7">
    <source>
        <dbReference type="ARBA" id="ARBA00022989"/>
    </source>
</evidence>
<dbReference type="GO" id="GO:0005789">
    <property type="term" value="C:endoplasmic reticulum membrane"/>
    <property type="evidence" value="ECO:0007669"/>
    <property type="project" value="TreeGrafter"/>
</dbReference>
<evidence type="ECO:0000256" key="2">
    <source>
        <dbReference type="ARBA" id="ARBA00009295"/>
    </source>
</evidence>
<evidence type="ECO:0000256" key="9">
    <source>
        <dbReference type="ARBA" id="ARBA00023004"/>
    </source>
</evidence>
<reference evidence="16 17" key="1">
    <citation type="journal article" date="2018" name="Gigascience">
        <title>Genomes of trombidid mites reveal novel predicted allergens and laterally-transferred genes associated with secondary metabolism.</title>
        <authorList>
            <person name="Dong X."/>
            <person name="Chaisiri K."/>
            <person name="Xia D."/>
            <person name="Armstrong S.D."/>
            <person name="Fang Y."/>
            <person name="Donnelly M.J."/>
            <person name="Kadowaki T."/>
            <person name="McGarry J.W."/>
            <person name="Darby A.C."/>
            <person name="Makepeace B.L."/>
        </authorList>
    </citation>
    <scope>NUCLEOTIDE SEQUENCE [LARGE SCALE GENOMIC DNA]</scope>
    <source>
        <strain evidence="16">UoL-UT</strain>
    </source>
</reference>
<comment type="subcellular location">
    <subcellularLocation>
        <location evidence="1">Membrane</location>
        <topology evidence="1">Multi-pass membrane protein</topology>
    </subcellularLocation>
</comment>
<evidence type="ECO:0000256" key="8">
    <source>
        <dbReference type="ARBA" id="ARBA00023002"/>
    </source>
</evidence>
<comment type="cofactor">
    <cofactor evidence="13">
        <name>Fe(2+)</name>
        <dbReference type="ChEBI" id="CHEBI:29033"/>
    </cofactor>
</comment>
<dbReference type="EMBL" id="NCKV01001459">
    <property type="protein sequence ID" value="RWS28305.1"/>
    <property type="molecule type" value="Genomic_DNA"/>
</dbReference>
<dbReference type="GO" id="GO:0005506">
    <property type="term" value="F:iron ion binding"/>
    <property type="evidence" value="ECO:0007669"/>
    <property type="project" value="TreeGrafter"/>
</dbReference>
<dbReference type="GO" id="GO:0006636">
    <property type="term" value="P:unsaturated fatty acid biosynthetic process"/>
    <property type="evidence" value="ECO:0007669"/>
    <property type="project" value="TreeGrafter"/>
</dbReference>
<feature type="domain" description="Fatty acid desaturase" evidence="15">
    <location>
        <begin position="123"/>
        <end position="332"/>
    </location>
</feature>
<evidence type="ECO:0000256" key="13">
    <source>
        <dbReference type="RuleBase" id="RU000581"/>
    </source>
</evidence>
<evidence type="ECO:0000256" key="3">
    <source>
        <dbReference type="ARBA" id="ARBA00022516"/>
    </source>
</evidence>
<sequence length="378" mass="44518">MPPSVKEAFKITETSGATTFFDERKICDRHVNATSCDQNCINDEKVNNYEQEKQQLTTNVNNHISKNVTKSVDKNNNTFIFVKEGEWCVVWRNVVIFAILHALHFYGIYLLFSERRFGAWIISWWWGLWGGLGITAGAHRLWSHRSYKARLPLRIFYMFGQCIAGQNDLYTWCRDHRVHHKFSETDADPHNALRGYFFAHMGWLLMKKHPEVTRKGKEVELNDLLADPVIRFQKRFYVLLYFLFAFIIPTALPVYLWGETWWYSMFATGITRYCTSLHCTWFVNSTAHMFGDRPFNLNINPRENVWVSLGAFGEGYHNYHHTFPYDYATSELPIGFNISKLFIDFMESIGQAYDLKRVSRKLIEQRKEKVAHSSDHHH</sequence>
<evidence type="ECO:0000256" key="1">
    <source>
        <dbReference type="ARBA" id="ARBA00004141"/>
    </source>
</evidence>
<evidence type="ECO:0000313" key="17">
    <source>
        <dbReference type="Proteomes" id="UP000288716"/>
    </source>
</evidence>
<keyword evidence="4 13" id="KW-0812">Transmembrane</keyword>
<evidence type="ECO:0000256" key="14">
    <source>
        <dbReference type="SAM" id="Phobius"/>
    </source>
</evidence>
<protein>
    <submittedName>
        <fullName evidence="16">Stearoyl-CoA desaturase-like protein</fullName>
    </submittedName>
</protein>
<dbReference type="AlphaFoldDB" id="A0A443SLD8"/>
<comment type="caution">
    <text evidence="16">The sequence shown here is derived from an EMBL/GenBank/DDBJ whole genome shotgun (WGS) entry which is preliminary data.</text>
</comment>
<feature type="transmembrane region" description="Helical" evidence="14">
    <location>
        <begin position="89"/>
        <end position="112"/>
    </location>
</feature>
<keyword evidence="9" id="KW-0408">Iron</keyword>
<feature type="transmembrane region" description="Helical" evidence="14">
    <location>
        <begin position="236"/>
        <end position="255"/>
    </location>
</feature>
<keyword evidence="6" id="KW-0276">Fatty acid metabolism</keyword>
<dbReference type="GO" id="GO:0004768">
    <property type="term" value="F:stearoyl-CoA 9-desaturase activity"/>
    <property type="evidence" value="ECO:0007669"/>
    <property type="project" value="TreeGrafter"/>
</dbReference>
<dbReference type="InterPro" id="IPR015876">
    <property type="entry name" value="Acyl-CoA_DS"/>
</dbReference>
<accession>A0A443SLD8</accession>
<keyword evidence="17" id="KW-1185">Reference proteome</keyword>
<evidence type="ECO:0000313" key="16">
    <source>
        <dbReference type="EMBL" id="RWS28305.1"/>
    </source>
</evidence>
<keyword evidence="10" id="KW-0443">Lipid metabolism</keyword>
<feature type="transmembrane region" description="Helical" evidence="14">
    <location>
        <begin position="124"/>
        <end position="142"/>
    </location>
</feature>
<dbReference type="PANTHER" id="PTHR11351:SF31">
    <property type="entry name" value="DESATURASE 1, ISOFORM A-RELATED"/>
    <property type="match status" value="1"/>
</dbReference>
<name>A0A443SLD8_9ACAR</name>